<evidence type="ECO:0000313" key="1">
    <source>
        <dbReference type="EMBL" id="ATU84229.1"/>
    </source>
</evidence>
<dbReference type="Proteomes" id="UP000267516">
    <property type="component" value="Segment"/>
</dbReference>
<reference evidence="1" key="1">
    <citation type="journal article" date="2018" name="Aquaculture">
        <title>Complete genome sequence of a white spot syndrome virus associated with a disease incursion in Australia.</title>
        <authorList>
            <person name="Oakey J."/>
            <person name="Smith C.S."/>
        </authorList>
    </citation>
    <scope>NUCLEOTIDE SEQUENCE [LARGE SCALE GENOMIC DNA]</scope>
    <source>
        <strain evidence="1">WSSV-AU</strain>
    </source>
</reference>
<name>A0A2D3I772_9VIRU</name>
<protein>
    <submittedName>
        <fullName evidence="1">ORF1241</fullName>
    </submittedName>
</protein>
<sequence length="60" mass="7244">MKYQPEELILYRNGHQEIVHFAHNFLLVAFFLPRDRIEHSQPKRVRSESCPLIWRLPLSS</sequence>
<dbReference type="EMBL" id="MF768985">
    <property type="protein sequence ID" value="ATU84229.1"/>
    <property type="molecule type" value="Genomic_DNA"/>
</dbReference>
<accession>A0A2D3I772</accession>
<proteinExistence type="predicted"/>
<organism evidence="1">
    <name type="scientific">White spot syndrome virus</name>
    <dbReference type="NCBI Taxonomy" id="342409"/>
    <lineage>
        <taxon>Viruses</taxon>
        <taxon>Viruses incertae sedis</taxon>
        <taxon>Naldaviricetes</taxon>
        <taxon>Nimaviridae</taxon>
        <taxon>Whispovirus</taxon>
    </lineage>
</organism>